<dbReference type="InterPro" id="IPR036514">
    <property type="entry name" value="SGNH_hydro_sf"/>
</dbReference>
<comment type="caution">
    <text evidence="4">The sequence shown here is derived from an EMBL/GenBank/DDBJ whole genome shotgun (WGS) entry which is preliminary data.</text>
</comment>
<feature type="signal peptide" evidence="1">
    <location>
        <begin position="1"/>
        <end position="22"/>
    </location>
</feature>
<dbReference type="Proteomes" id="UP000249819">
    <property type="component" value="Unassembled WGS sequence"/>
</dbReference>
<keyword evidence="5" id="KW-1185">Reference proteome</keyword>
<reference evidence="4 5" key="1">
    <citation type="submission" date="2018-06" db="EMBL/GenBank/DDBJ databases">
        <title>Genomic Encyclopedia of Archaeal and Bacterial Type Strains, Phase II (KMG-II): from individual species to whole genera.</title>
        <authorList>
            <person name="Goeker M."/>
        </authorList>
    </citation>
    <scope>NUCLEOTIDE SEQUENCE [LARGE SCALE GENOMIC DNA]</scope>
    <source>
        <strain evidence="4 5">DSM 29821</strain>
    </source>
</reference>
<dbReference type="Pfam" id="PF00326">
    <property type="entry name" value="Peptidase_S9"/>
    <property type="match status" value="1"/>
</dbReference>
<dbReference type="Pfam" id="PF13472">
    <property type="entry name" value="Lipase_GDSL_2"/>
    <property type="match status" value="2"/>
</dbReference>
<dbReference type="InterPro" id="IPR001375">
    <property type="entry name" value="Peptidase_S9_cat"/>
</dbReference>
<dbReference type="InterPro" id="IPR013830">
    <property type="entry name" value="SGNH_hydro"/>
</dbReference>
<evidence type="ECO:0000256" key="1">
    <source>
        <dbReference type="SAM" id="SignalP"/>
    </source>
</evidence>
<organism evidence="4 5">
    <name type="scientific">Chitinophaga dinghuensis</name>
    <dbReference type="NCBI Taxonomy" id="1539050"/>
    <lineage>
        <taxon>Bacteria</taxon>
        <taxon>Pseudomonadati</taxon>
        <taxon>Bacteroidota</taxon>
        <taxon>Chitinophagia</taxon>
        <taxon>Chitinophagales</taxon>
        <taxon>Chitinophagaceae</taxon>
        <taxon>Chitinophaga</taxon>
    </lineage>
</organism>
<dbReference type="PANTHER" id="PTHR30383">
    <property type="entry name" value="THIOESTERASE 1/PROTEASE 1/LYSOPHOSPHOLIPASE L1"/>
    <property type="match status" value="1"/>
</dbReference>
<dbReference type="InterPro" id="IPR029058">
    <property type="entry name" value="AB_hydrolase_fold"/>
</dbReference>
<evidence type="ECO:0000313" key="5">
    <source>
        <dbReference type="Proteomes" id="UP000249819"/>
    </source>
</evidence>
<feature type="domain" description="SGNH hydrolase-type esterase" evidence="3">
    <location>
        <begin position="30"/>
        <end position="204"/>
    </location>
</feature>
<evidence type="ECO:0000259" key="2">
    <source>
        <dbReference type="Pfam" id="PF00326"/>
    </source>
</evidence>
<dbReference type="SUPFAM" id="SSF53474">
    <property type="entry name" value="alpha/beta-Hydrolases"/>
    <property type="match status" value="1"/>
</dbReference>
<sequence length="703" mass="78757">MKKRSSLFLLLALLLFPSTVTAQRKIIVSCLGTSITYGAGMYNREKNNYPQQLQYLLGNNYEVHNYGVNGATLLDKGNKPYRSQPAYEQALSANSDIIFLEFGTNDSKQINWQHKEEFVQNYKALIGALQKKKHSPRIILLLPVPSYLKDSTSINDSIIRTQIHPFIQQVAYETGVELINLYPGFIGQPDLLPDQIHPSSIGAAMIARRLYEAVKVKEDPRFNIYRKMHVATTGSSFYGYACYDFTYAGRNCKIVQPRVTAAGRPWVWRARFWGHEPQTDIAMLERGYHIVYCDVVEMFGNQTCIDIWNKYYQFLTGMGLHKKALLEGMSRGGIYIYNWAQANPDKVAGIYADAPQLDFRSWPRKGSLTNWEIFKQQYHLTEEQALHFTGAPLDHAEAIAKMGFPMLHAVGDADSTVPVAENTALFEQRIKAAGGNITVIHKPGVAHHPHSLANPKPIVDFMLQATGHKINFAVLPVPGAEYRKAAGWKIDNGWWEQHADIDSLLQAQKGQLDIVFAGNSITQGLGGHRTRTTNRAGFQAFDSTFSKWKWECAGISGDRVQNLLWRLQNGQYKQSQPKVLVVTIGVNNFGDNDSGAEIAAGILEIANWVKRNMPGTKLLLTGLLPTGFTPEEPRRQKYNEIHQVLAAANHDGYTYLPLTSAFTNSDGTLDAGCYAKDGIHLTAEGYRRWAAALSPQLEKMLAK</sequence>
<dbReference type="Gene3D" id="3.40.50.1820">
    <property type="entry name" value="alpha/beta hydrolase"/>
    <property type="match status" value="1"/>
</dbReference>
<dbReference type="RefSeq" id="WP_111590705.1">
    <property type="nucleotide sequence ID" value="NZ_QLMA01000001.1"/>
</dbReference>
<dbReference type="Gene3D" id="3.40.50.1110">
    <property type="entry name" value="SGNH hydrolase"/>
    <property type="match status" value="2"/>
</dbReference>
<keyword evidence="1" id="KW-0732">Signal</keyword>
<name>A0A327WER4_9BACT</name>
<protein>
    <submittedName>
        <fullName evidence="4">Lysophospholipase L1-like esterase</fullName>
    </submittedName>
</protein>
<dbReference type="InterPro" id="IPR051532">
    <property type="entry name" value="Ester_Hydrolysis_Enzymes"/>
</dbReference>
<feature type="domain" description="Peptidase S9 prolyl oligopeptidase catalytic" evidence="2">
    <location>
        <begin position="322"/>
        <end position="448"/>
    </location>
</feature>
<dbReference type="AlphaFoldDB" id="A0A327WER4"/>
<dbReference type="SUPFAM" id="SSF52266">
    <property type="entry name" value="SGNH hydrolase"/>
    <property type="match status" value="2"/>
</dbReference>
<dbReference type="GO" id="GO:0006508">
    <property type="term" value="P:proteolysis"/>
    <property type="evidence" value="ECO:0007669"/>
    <property type="project" value="InterPro"/>
</dbReference>
<feature type="chain" id="PRO_5016264250" evidence="1">
    <location>
        <begin position="23"/>
        <end position="703"/>
    </location>
</feature>
<dbReference type="GO" id="GO:0008236">
    <property type="term" value="F:serine-type peptidase activity"/>
    <property type="evidence" value="ECO:0007669"/>
    <property type="project" value="InterPro"/>
</dbReference>
<dbReference type="GO" id="GO:0004622">
    <property type="term" value="F:phosphatidylcholine lysophospholipase activity"/>
    <property type="evidence" value="ECO:0007669"/>
    <property type="project" value="TreeGrafter"/>
</dbReference>
<accession>A0A327WER4</accession>
<evidence type="ECO:0000259" key="3">
    <source>
        <dbReference type="Pfam" id="PF13472"/>
    </source>
</evidence>
<dbReference type="PANTHER" id="PTHR30383:SF5">
    <property type="entry name" value="SGNH HYDROLASE-TYPE ESTERASE DOMAIN-CONTAINING PROTEIN"/>
    <property type="match status" value="1"/>
</dbReference>
<dbReference type="EMBL" id="QLMA01000001">
    <property type="protein sequence ID" value="RAJ88051.1"/>
    <property type="molecule type" value="Genomic_DNA"/>
</dbReference>
<gene>
    <name evidence="4" type="ORF">CLV59_101816</name>
</gene>
<evidence type="ECO:0000313" key="4">
    <source>
        <dbReference type="EMBL" id="RAJ88051.1"/>
    </source>
</evidence>
<proteinExistence type="predicted"/>
<dbReference type="OrthoDB" id="9796689at2"/>
<feature type="domain" description="SGNH hydrolase-type esterase" evidence="3">
    <location>
        <begin position="516"/>
        <end position="688"/>
    </location>
</feature>